<feature type="region of interest" description="Disordered" evidence="1">
    <location>
        <begin position="44"/>
        <end position="91"/>
    </location>
</feature>
<feature type="signal peptide" evidence="2">
    <location>
        <begin position="1"/>
        <end position="19"/>
    </location>
</feature>
<protein>
    <submittedName>
        <fullName evidence="4">Uncharacterized protein LOC116195466</fullName>
    </submittedName>
</protein>
<sequence>MWDLLSFYIISTAVLLIMTDFPPNPEDGEQWLPSDVFHEIESGEDAEVVSPKSNSSTHYDTASDEISVDDQFDHVGVDDPKGETAKSSKKFEETGGLEKVMADYYNWPWQWQFIRDNYYSINNDMGSAPKHYGGTGVFLPQHSTRSLPQHNRRPSMEAELGTMSSIGTGGCRSCRGTGVFINQKLHLPTHKRTKSCGVIMRSNCNNSKAKGGTISSNNREQKTAAGGKQPSAVKSDQTFHLPDDWIY</sequence>
<keyword evidence="3" id="KW-1185">Reference proteome</keyword>
<dbReference type="Proteomes" id="UP000515151">
    <property type="component" value="Chromosome 2"/>
</dbReference>
<evidence type="ECO:0000313" key="3">
    <source>
        <dbReference type="Proteomes" id="UP000515151"/>
    </source>
</evidence>
<feature type="region of interest" description="Disordered" evidence="1">
    <location>
        <begin position="207"/>
        <end position="247"/>
    </location>
</feature>
<accession>A0A6P8C9W5</accession>
<organism evidence="3 4">
    <name type="scientific">Punica granatum</name>
    <name type="common">Pomegranate</name>
    <dbReference type="NCBI Taxonomy" id="22663"/>
    <lineage>
        <taxon>Eukaryota</taxon>
        <taxon>Viridiplantae</taxon>
        <taxon>Streptophyta</taxon>
        <taxon>Embryophyta</taxon>
        <taxon>Tracheophyta</taxon>
        <taxon>Spermatophyta</taxon>
        <taxon>Magnoliopsida</taxon>
        <taxon>eudicotyledons</taxon>
        <taxon>Gunneridae</taxon>
        <taxon>Pentapetalae</taxon>
        <taxon>rosids</taxon>
        <taxon>malvids</taxon>
        <taxon>Myrtales</taxon>
        <taxon>Lythraceae</taxon>
        <taxon>Punica</taxon>
    </lineage>
</organism>
<feature type="chain" id="PRO_5027620614" evidence="2">
    <location>
        <begin position="20"/>
        <end position="247"/>
    </location>
</feature>
<dbReference type="RefSeq" id="XP_031380542.1">
    <property type="nucleotide sequence ID" value="XM_031524682.1"/>
</dbReference>
<dbReference type="OrthoDB" id="1751891at2759"/>
<evidence type="ECO:0000256" key="2">
    <source>
        <dbReference type="SAM" id="SignalP"/>
    </source>
</evidence>
<proteinExistence type="predicted"/>
<feature type="compositionally biased region" description="Basic and acidic residues" evidence="1">
    <location>
        <begin position="71"/>
        <end position="91"/>
    </location>
</feature>
<reference evidence="4" key="2">
    <citation type="submission" date="2025-08" db="UniProtKB">
        <authorList>
            <consortium name="RefSeq"/>
        </authorList>
    </citation>
    <scope>IDENTIFICATION</scope>
    <source>
        <tissue evidence="4">Leaf</tissue>
    </source>
</reference>
<reference evidence="3" key="1">
    <citation type="journal article" date="2020" name="Plant Biotechnol. J.">
        <title>The pomegranate (Punica granatum L.) draft genome dissects genetic divergence between soft- and hard-seeded cultivars.</title>
        <authorList>
            <person name="Luo X."/>
            <person name="Li H."/>
            <person name="Wu Z."/>
            <person name="Yao W."/>
            <person name="Zhao P."/>
            <person name="Cao D."/>
            <person name="Yu H."/>
            <person name="Li K."/>
            <person name="Poudel K."/>
            <person name="Zhao D."/>
            <person name="Zhang F."/>
            <person name="Xia X."/>
            <person name="Chen L."/>
            <person name="Wang Q."/>
            <person name="Jing D."/>
            <person name="Cao S."/>
        </authorList>
    </citation>
    <scope>NUCLEOTIDE SEQUENCE [LARGE SCALE GENOMIC DNA]</scope>
    <source>
        <strain evidence="3">cv. Tunisia</strain>
    </source>
</reference>
<feature type="compositionally biased region" description="Polar residues" evidence="1">
    <location>
        <begin position="207"/>
        <end position="218"/>
    </location>
</feature>
<feature type="compositionally biased region" description="Polar residues" evidence="1">
    <location>
        <begin position="51"/>
        <end position="60"/>
    </location>
</feature>
<evidence type="ECO:0000313" key="4">
    <source>
        <dbReference type="RefSeq" id="XP_031380542.1"/>
    </source>
</evidence>
<name>A0A6P8C9W5_PUNGR</name>
<dbReference type="GeneID" id="116195466"/>
<keyword evidence="2" id="KW-0732">Signal</keyword>
<dbReference type="AlphaFoldDB" id="A0A6P8C9W5"/>
<gene>
    <name evidence="4" type="primary">LOC116195466</name>
</gene>
<evidence type="ECO:0000256" key="1">
    <source>
        <dbReference type="SAM" id="MobiDB-lite"/>
    </source>
</evidence>